<evidence type="ECO:0000256" key="1">
    <source>
        <dbReference type="ARBA" id="ARBA00004167"/>
    </source>
</evidence>
<dbReference type="EMBL" id="GQ354525">
    <property type="protein sequence ID" value="ACU32818.1"/>
    <property type="molecule type" value="Genomic_DNA"/>
</dbReference>
<keyword evidence="6" id="KW-0066">ATP synthesis</keyword>
<reference evidence="7" key="1">
    <citation type="journal article" date="2010" name="FEMS Yeast Res.">
        <title>Mitochondrial genome from the facultative anaerobe and petite-positive yeast Dekkera bruxellensis contains the NADH dehydrogenase subunit genes.</title>
        <authorList>
            <person name="Prochazka E."/>
            <person name="Polakova S."/>
            <person name="Piskur J."/>
            <person name="Sulo P."/>
        </authorList>
    </citation>
    <scope>NUCLEOTIDE SEQUENCE</scope>
    <source>
        <strain evidence="7">CBS 4805</strain>
    </source>
</reference>
<keyword evidence="6" id="KW-0138">CF(0)</keyword>
<keyword evidence="6" id="KW-0406">Ion transport</keyword>
<name>C7FEW1_BRECS</name>
<gene>
    <name evidence="7" type="primary">atp8</name>
</gene>
<dbReference type="AlphaFoldDB" id="C7FEW1"/>
<evidence type="ECO:0000256" key="4">
    <source>
        <dbReference type="ARBA" id="ARBA00022989"/>
    </source>
</evidence>
<comment type="similarity">
    <text evidence="2 6">Belongs to the ATPase protein 8 family.</text>
</comment>
<evidence type="ECO:0000256" key="2">
    <source>
        <dbReference type="ARBA" id="ARBA00008892"/>
    </source>
</evidence>
<keyword evidence="6 7" id="KW-0496">Mitochondrion</keyword>
<keyword evidence="5 6" id="KW-0472">Membrane</keyword>
<dbReference type="RefSeq" id="YP_003127035.1">
    <property type="nucleotide sequence ID" value="NC_013145.2"/>
</dbReference>
<evidence type="ECO:0000256" key="5">
    <source>
        <dbReference type="ARBA" id="ARBA00023136"/>
    </source>
</evidence>
<dbReference type="InterPro" id="IPR009230">
    <property type="entry name" value="ATP_synth_su8_fun"/>
</dbReference>
<feature type="transmembrane region" description="Helical" evidence="6">
    <location>
        <begin position="12"/>
        <end position="36"/>
    </location>
</feature>
<comment type="subunit">
    <text evidence="6">F-type ATPases have 2 components, CF(1) - the catalytic core - and CF(0) - the membrane proton channel.</text>
</comment>
<sequence>MPQLVPFFFLNQLFYGFLSLFILLIIVSVVILPYILKLDIVRSIIVKF</sequence>
<comment type="function">
    <text evidence="6">Mitochondrial membrane ATP synthase (F(1)F(0) ATP synthase or Complex V) produces ATP from ADP in the presence of a proton gradient across the membrane which is generated by electron transport complexes of the respiratory chain. F-type ATPases consist of two structural domains, F(1) - containing the extramembraneous catalytic core and F(0) - containing the membrane proton channel, linked together by a central stalk and a peripheral stalk. During catalysis, ATP synthesis in the catalytic domain of F(1) is coupled via a rotary mechanism of the central stalk subunits to proton translocation. Part of the complex F(0) domain. Minor subunit located with subunit a in the membrane.</text>
</comment>
<keyword evidence="4 6" id="KW-1133">Transmembrane helix</keyword>
<dbReference type="Pfam" id="PF05933">
    <property type="entry name" value="Fun_ATP-synt_8"/>
    <property type="match status" value="1"/>
</dbReference>
<proteinExistence type="inferred from homology"/>
<keyword evidence="6" id="KW-0375">Hydrogen ion transport</keyword>
<keyword evidence="3 6" id="KW-0812">Transmembrane</keyword>
<keyword evidence="6" id="KW-0813">Transport</keyword>
<accession>C7FEW1</accession>
<evidence type="ECO:0000256" key="3">
    <source>
        <dbReference type="ARBA" id="ARBA00022692"/>
    </source>
</evidence>
<evidence type="ECO:0000313" key="7">
    <source>
        <dbReference type="EMBL" id="ACU32818.1"/>
    </source>
</evidence>
<dbReference type="GO" id="GO:0045259">
    <property type="term" value="C:proton-transporting ATP synthase complex"/>
    <property type="evidence" value="ECO:0007669"/>
    <property type="project" value="UniProtKB-KW"/>
</dbReference>
<dbReference type="GeneID" id="8363643"/>
<dbReference type="GO" id="GO:0015078">
    <property type="term" value="F:proton transmembrane transporter activity"/>
    <property type="evidence" value="ECO:0007669"/>
    <property type="project" value="UniProtKB-UniRule"/>
</dbReference>
<evidence type="ECO:0000256" key="6">
    <source>
        <dbReference type="RuleBase" id="RU368038"/>
    </source>
</evidence>
<organism evidence="7">
    <name type="scientific">Brettanomyces custersianus</name>
    <name type="common">Yeast</name>
    <dbReference type="NCBI Taxonomy" id="13368"/>
    <lineage>
        <taxon>Eukaryota</taxon>
        <taxon>Fungi</taxon>
        <taxon>Dikarya</taxon>
        <taxon>Ascomycota</taxon>
        <taxon>Saccharomycotina</taxon>
        <taxon>Pichiomycetes</taxon>
        <taxon>Pichiales</taxon>
        <taxon>Pichiaceae</taxon>
        <taxon>Brettanomyces</taxon>
    </lineage>
</organism>
<protein>
    <recommendedName>
        <fullName evidence="6">ATP synthase protein 8</fullName>
    </recommendedName>
</protein>
<geneLocation type="mitochondrion" evidence="7"/>
<dbReference type="GO" id="GO:0015986">
    <property type="term" value="P:proton motive force-driven ATP synthesis"/>
    <property type="evidence" value="ECO:0007669"/>
    <property type="project" value="UniProtKB-UniRule"/>
</dbReference>
<dbReference type="GO" id="GO:0005743">
    <property type="term" value="C:mitochondrial inner membrane"/>
    <property type="evidence" value="ECO:0007669"/>
    <property type="project" value="UniProtKB-SubCell"/>
</dbReference>
<comment type="subcellular location">
    <subcellularLocation>
        <location evidence="1">Membrane</location>
        <topology evidence="1">Single-pass membrane protein</topology>
    </subcellularLocation>
    <subcellularLocation>
        <location evidence="6">Mitochondrion inner membrane</location>
        <topology evidence="6">Single-pass membrane protein</topology>
    </subcellularLocation>
</comment>